<dbReference type="PANTHER" id="PTHR43157">
    <property type="entry name" value="PHOSPHATIDYLINOSITOL-GLYCAN BIOSYNTHESIS CLASS F PROTEIN-RELATED"/>
    <property type="match status" value="1"/>
</dbReference>
<dbReference type="GO" id="GO:0016491">
    <property type="term" value="F:oxidoreductase activity"/>
    <property type="evidence" value="ECO:0007669"/>
    <property type="project" value="UniProtKB-KW"/>
</dbReference>
<dbReference type="PANTHER" id="PTHR43157:SF31">
    <property type="entry name" value="PHOSPHATIDYLINOSITOL-GLYCAN BIOSYNTHESIS CLASS F PROTEIN"/>
    <property type="match status" value="1"/>
</dbReference>
<dbReference type="Gene3D" id="3.40.50.720">
    <property type="entry name" value="NAD(P)-binding Rossmann-like Domain"/>
    <property type="match status" value="1"/>
</dbReference>
<dbReference type="OrthoDB" id="542013at2759"/>
<keyword evidence="3" id="KW-1185">Reference proteome</keyword>
<reference evidence="2 3" key="1">
    <citation type="journal article" date="2016" name="Sci. Rep.">
        <title>Peltaster fructicola genome reveals evolution from an invasive phytopathogen to an ectophytic parasite.</title>
        <authorList>
            <person name="Xu C."/>
            <person name="Chen H."/>
            <person name="Gleason M.L."/>
            <person name="Xu J.R."/>
            <person name="Liu H."/>
            <person name="Zhang R."/>
            <person name="Sun G."/>
        </authorList>
    </citation>
    <scope>NUCLEOTIDE SEQUENCE [LARGE SCALE GENOMIC DNA]</scope>
    <source>
        <strain evidence="2 3">LNHT1506</strain>
    </source>
</reference>
<gene>
    <name evidence="2" type="ORF">AMS68_007959</name>
</gene>
<dbReference type="SUPFAM" id="SSF51735">
    <property type="entry name" value="NAD(P)-binding Rossmann-fold domains"/>
    <property type="match status" value="1"/>
</dbReference>
<evidence type="ECO:0008006" key="4">
    <source>
        <dbReference type="Google" id="ProtNLM"/>
    </source>
</evidence>
<dbReference type="InterPro" id="IPR036291">
    <property type="entry name" value="NAD(P)-bd_dom_sf"/>
</dbReference>
<evidence type="ECO:0000313" key="3">
    <source>
        <dbReference type="Proteomes" id="UP000503462"/>
    </source>
</evidence>
<dbReference type="PRINTS" id="PR00081">
    <property type="entry name" value="GDHRDH"/>
</dbReference>
<organism evidence="2 3">
    <name type="scientific">Peltaster fructicola</name>
    <dbReference type="NCBI Taxonomy" id="286661"/>
    <lineage>
        <taxon>Eukaryota</taxon>
        <taxon>Fungi</taxon>
        <taxon>Dikarya</taxon>
        <taxon>Ascomycota</taxon>
        <taxon>Pezizomycotina</taxon>
        <taxon>Dothideomycetes</taxon>
        <taxon>Dothideomycetes incertae sedis</taxon>
        <taxon>Peltaster</taxon>
    </lineage>
</organism>
<name>A0A6H0Y5X0_9PEZI</name>
<dbReference type="EMBL" id="CP051143">
    <property type="protein sequence ID" value="QIX02442.1"/>
    <property type="molecule type" value="Genomic_DNA"/>
</dbReference>
<dbReference type="AlphaFoldDB" id="A0A6H0Y5X0"/>
<accession>A0A6H0Y5X0</accession>
<dbReference type="Proteomes" id="UP000503462">
    <property type="component" value="Chromosome 5"/>
</dbReference>
<proteinExistence type="predicted"/>
<keyword evidence="1" id="KW-0560">Oxidoreductase</keyword>
<evidence type="ECO:0000256" key="1">
    <source>
        <dbReference type="ARBA" id="ARBA00023002"/>
    </source>
</evidence>
<dbReference type="InterPro" id="IPR002347">
    <property type="entry name" value="SDR_fam"/>
</dbReference>
<evidence type="ECO:0000313" key="2">
    <source>
        <dbReference type="EMBL" id="QIX02442.1"/>
    </source>
</evidence>
<sequence length="376" mass="41835">MVKDLSSIPYDAPLSFKEPHWTWTKYYAYLNENSTTLSEKDVPIKNLSGKWIIISGGNNGIGSQAAKFFAQCGANLIIACRDPPPHETHPEVVVKLLRQEAQARGYEKSTIEWWKIDMSKLASVDAFASRWLETGRPLDVLCNNAGTGGNPGGLGKVLMTEDGLEFVHQVNFISHVLLTLRLLPSLAKAKEPRVVCTTSCFTFLGKYNLLNWDGTGCKGVDFYANNKLYFQVWLTEMNQRLLRSSKPGYKHITINGVHPGYVNSGIWTFDVGKGPFAVVAMLARAFLQWLASLLAINTEQGSYCIRHVATSLEAGPDPATQGVGEFGGKGGGRWFNRIWEQPNMPHNHDEDARLRVWRKAAEEIHAKEKGLLDGLE</sequence>
<protein>
    <recommendedName>
        <fullName evidence="4">NAD(P)-binding protein</fullName>
    </recommendedName>
</protein>
<dbReference type="Pfam" id="PF00106">
    <property type="entry name" value="adh_short"/>
    <property type="match status" value="1"/>
</dbReference>